<proteinExistence type="inferred from homology"/>
<name>A0A2J7R379_9NEOP</name>
<gene>
    <name evidence="4" type="primary">Lsd-1_3</name>
    <name evidence="4" type="ORF">B7P43_G04823</name>
</gene>
<dbReference type="PANTHER" id="PTHR14024">
    <property type="entry name" value="PERILIPIN"/>
    <property type="match status" value="1"/>
</dbReference>
<keyword evidence="3" id="KW-0551">Lipid droplet</keyword>
<evidence type="ECO:0000256" key="2">
    <source>
        <dbReference type="ARBA" id="ARBA00006311"/>
    </source>
</evidence>
<comment type="caution">
    <text evidence="4">The sequence shown here is derived from an EMBL/GenBank/DDBJ whole genome shotgun (WGS) entry which is preliminary data.</text>
</comment>
<dbReference type="GO" id="GO:0005829">
    <property type="term" value="C:cytosol"/>
    <property type="evidence" value="ECO:0007669"/>
    <property type="project" value="TreeGrafter"/>
</dbReference>
<dbReference type="Pfam" id="PF03036">
    <property type="entry name" value="Perilipin"/>
    <property type="match status" value="1"/>
</dbReference>
<keyword evidence="5" id="KW-1185">Reference proteome</keyword>
<comment type="similarity">
    <text evidence="2">Belongs to the perilipin family.</text>
</comment>
<dbReference type="FunCoup" id="A0A2J7R379">
    <property type="interactions" value="1"/>
</dbReference>
<dbReference type="GO" id="GO:0005811">
    <property type="term" value="C:lipid droplet"/>
    <property type="evidence" value="ECO:0007669"/>
    <property type="project" value="UniProtKB-SubCell"/>
</dbReference>
<reference evidence="4 5" key="1">
    <citation type="submission" date="2017-12" db="EMBL/GenBank/DDBJ databases">
        <title>Hemimetabolous genomes reveal molecular basis of termite eusociality.</title>
        <authorList>
            <person name="Harrison M.C."/>
            <person name="Jongepier E."/>
            <person name="Robertson H.M."/>
            <person name="Arning N."/>
            <person name="Bitard-Feildel T."/>
            <person name="Chao H."/>
            <person name="Childers C.P."/>
            <person name="Dinh H."/>
            <person name="Doddapaneni H."/>
            <person name="Dugan S."/>
            <person name="Gowin J."/>
            <person name="Greiner C."/>
            <person name="Han Y."/>
            <person name="Hu H."/>
            <person name="Hughes D.S.T."/>
            <person name="Huylmans A.-K."/>
            <person name="Kemena C."/>
            <person name="Kremer L.P.M."/>
            <person name="Lee S.L."/>
            <person name="Lopez-Ezquerra A."/>
            <person name="Mallet L."/>
            <person name="Monroy-Kuhn J.M."/>
            <person name="Moser A."/>
            <person name="Murali S.C."/>
            <person name="Muzny D.M."/>
            <person name="Otani S."/>
            <person name="Piulachs M.-D."/>
            <person name="Poelchau M."/>
            <person name="Qu J."/>
            <person name="Schaub F."/>
            <person name="Wada-Katsumata A."/>
            <person name="Worley K.C."/>
            <person name="Xie Q."/>
            <person name="Ylla G."/>
            <person name="Poulsen M."/>
            <person name="Gibbs R.A."/>
            <person name="Schal C."/>
            <person name="Richards S."/>
            <person name="Belles X."/>
            <person name="Korb J."/>
            <person name="Bornberg-Bauer E."/>
        </authorList>
    </citation>
    <scope>NUCLEOTIDE SEQUENCE [LARGE SCALE GENOMIC DNA]</scope>
    <source>
        <tissue evidence="4">Whole body</tissue>
    </source>
</reference>
<dbReference type="InParanoid" id="A0A2J7R379"/>
<dbReference type="PANTHER" id="PTHR14024:SF49">
    <property type="entry name" value="LIPID STORAGE DROPLETS SURFACE-BINDING PROTEIN 1"/>
    <property type="match status" value="1"/>
</dbReference>
<sequence length="431" mass="48079">MREYSSVRLSAECVTTLRNVSEGRYENGRASVRLYVSIWKMYLSVQARRAESNMGDEQLPQLVSVARIIKLPIVETGCHLAADVYTRIKKSNSLVSWGLNTAEASLQVALETTLPAVTVLERPITLLDSLLCRGLDVVEGRVPLVTLPPGQIYENTKEYVSSVVVLPVLRRADTVKQFGLSQATSAILRLDNVIAVADKYVDQYLPGTAPDGNQEVNSFLMNIKGVQTIQRADRFSRKLRHRLTEYTVAELKVLRQYSEDALRLVLYTGELLAKDPKALKEKLAALWEDLSKDEPVKQERPANLEQLTVMVTKELARRVVHIVNYSRGGIAALSPIISQSLRVTAVYCTLLADFVVKTTNLDGAKETVIARARIQLIKLQDILKDVNTFTSQLLERIALQIAKKHEDTKRVAHNTHNNGQHSGSNNLNAVD</sequence>
<dbReference type="EMBL" id="NEVH01007822">
    <property type="protein sequence ID" value="PNF35292.1"/>
    <property type="molecule type" value="Genomic_DNA"/>
</dbReference>
<dbReference type="InterPro" id="IPR004279">
    <property type="entry name" value="Perilipin"/>
</dbReference>
<dbReference type="OrthoDB" id="376826at2759"/>
<dbReference type="Proteomes" id="UP000235965">
    <property type="component" value="Unassembled WGS sequence"/>
</dbReference>
<protein>
    <submittedName>
        <fullName evidence="4">Lipid storage droplets surface-binding protein 1</fullName>
    </submittedName>
</protein>
<accession>A0A2J7R379</accession>
<evidence type="ECO:0000256" key="3">
    <source>
        <dbReference type="ARBA" id="ARBA00022677"/>
    </source>
</evidence>
<evidence type="ECO:0000313" key="4">
    <source>
        <dbReference type="EMBL" id="PNF35292.1"/>
    </source>
</evidence>
<organism evidence="4 5">
    <name type="scientific">Cryptotermes secundus</name>
    <dbReference type="NCBI Taxonomy" id="105785"/>
    <lineage>
        <taxon>Eukaryota</taxon>
        <taxon>Metazoa</taxon>
        <taxon>Ecdysozoa</taxon>
        <taxon>Arthropoda</taxon>
        <taxon>Hexapoda</taxon>
        <taxon>Insecta</taxon>
        <taxon>Pterygota</taxon>
        <taxon>Neoptera</taxon>
        <taxon>Polyneoptera</taxon>
        <taxon>Dictyoptera</taxon>
        <taxon>Blattodea</taxon>
        <taxon>Blattoidea</taxon>
        <taxon>Termitoidae</taxon>
        <taxon>Kalotermitidae</taxon>
        <taxon>Cryptotermitinae</taxon>
        <taxon>Cryptotermes</taxon>
    </lineage>
</organism>
<dbReference type="GO" id="GO:0019915">
    <property type="term" value="P:lipid storage"/>
    <property type="evidence" value="ECO:0007669"/>
    <property type="project" value="TreeGrafter"/>
</dbReference>
<dbReference type="GO" id="GO:0010890">
    <property type="term" value="P:positive regulation of triglyceride storage"/>
    <property type="evidence" value="ECO:0007669"/>
    <property type="project" value="TreeGrafter"/>
</dbReference>
<comment type="subcellular location">
    <subcellularLocation>
        <location evidence="1">Lipid droplet</location>
    </subcellularLocation>
</comment>
<evidence type="ECO:0000256" key="1">
    <source>
        <dbReference type="ARBA" id="ARBA00004502"/>
    </source>
</evidence>
<dbReference type="AlphaFoldDB" id="A0A2J7R379"/>
<evidence type="ECO:0000313" key="5">
    <source>
        <dbReference type="Proteomes" id="UP000235965"/>
    </source>
</evidence>
<dbReference type="STRING" id="105785.A0A2J7R379"/>